<keyword evidence="3" id="KW-0732">Signal</keyword>
<dbReference type="Gene3D" id="3.40.50.2300">
    <property type="match status" value="2"/>
</dbReference>
<keyword evidence="4" id="KW-0029">Amino-acid transport</keyword>
<name>A0A2U1UNK7_9GAMM</name>
<proteinExistence type="inferred from homology"/>
<evidence type="ECO:0000259" key="5">
    <source>
        <dbReference type="Pfam" id="PF13458"/>
    </source>
</evidence>
<gene>
    <name evidence="6" type="ORF">DDT54_16205</name>
    <name evidence="7" type="ORF">EH206_06060</name>
</gene>
<protein>
    <submittedName>
        <fullName evidence="6">Urea ABC transporter</fullName>
    </submittedName>
</protein>
<evidence type="ECO:0000256" key="3">
    <source>
        <dbReference type="ARBA" id="ARBA00022729"/>
    </source>
</evidence>
<dbReference type="InterPro" id="IPR028082">
    <property type="entry name" value="Peripla_BP_I"/>
</dbReference>
<dbReference type="InterPro" id="IPR028081">
    <property type="entry name" value="Leu-bd"/>
</dbReference>
<dbReference type="InterPro" id="IPR006311">
    <property type="entry name" value="TAT_signal"/>
</dbReference>
<feature type="domain" description="Leucine-binding protein" evidence="5">
    <location>
        <begin position="30"/>
        <end position="371"/>
    </location>
</feature>
<evidence type="ECO:0000313" key="8">
    <source>
        <dbReference type="Proteomes" id="UP000295985"/>
    </source>
</evidence>
<dbReference type="PANTHER" id="PTHR47628">
    <property type="match status" value="1"/>
</dbReference>
<dbReference type="EMBL" id="CP034036">
    <property type="protein sequence ID" value="QCR03788.1"/>
    <property type="molecule type" value="Genomic_DNA"/>
</dbReference>
<dbReference type="AlphaFoldDB" id="A0A2U1UNK7"/>
<keyword evidence="9" id="KW-1185">Reference proteome</keyword>
<keyword evidence="2" id="KW-0813">Transport</keyword>
<organism evidence="6 8">
    <name type="scientific">Brenneria nigrifluens DSM 30175 = ATCC 13028</name>
    <dbReference type="NCBI Taxonomy" id="1121120"/>
    <lineage>
        <taxon>Bacteria</taxon>
        <taxon>Pseudomonadati</taxon>
        <taxon>Pseudomonadota</taxon>
        <taxon>Gammaproteobacteria</taxon>
        <taxon>Enterobacterales</taxon>
        <taxon>Pectobacteriaceae</taxon>
        <taxon>Brenneria</taxon>
    </lineage>
</organism>
<evidence type="ECO:0000313" key="7">
    <source>
        <dbReference type="EMBL" id="QCR03788.1"/>
    </source>
</evidence>
<accession>A0A2U1UNK7</accession>
<dbReference type="Proteomes" id="UP000303847">
    <property type="component" value="Chromosome"/>
</dbReference>
<dbReference type="GO" id="GO:0006865">
    <property type="term" value="P:amino acid transport"/>
    <property type="evidence" value="ECO:0007669"/>
    <property type="project" value="UniProtKB-KW"/>
</dbReference>
<dbReference type="PANTHER" id="PTHR47628:SF1">
    <property type="entry name" value="ALIPHATIC AMIDASE EXPRESSION-REGULATING PROTEIN"/>
    <property type="match status" value="1"/>
</dbReference>
<dbReference type="OrthoDB" id="5288800at2"/>
<dbReference type="EMBL" id="QDKK01000027">
    <property type="protein sequence ID" value="PWC23217.1"/>
    <property type="molecule type" value="Genomic_DNA"/>
</dbReference>
<reference evidence="7 9" key="2">
    <citation type="submission" date="2018-11" db="EMBL/GenBank/DDBJ databases">
        <title>Genome sequences of Brenneria nigrifluens and Brenneria rubrifaciens.</title>
        <authorList>
            <person name="Poret-Peterson A.T."/>
            <person name="McClean A.E."/>
            <person name="Kluepfel D.A."/>
        </authorList>
    </citation>
    <scope>NUCLEOTIDE SEQUENCE [LARGE SCALE GENOMIC DNA]</scope>
    <source>
        <strain evidence="7 9">ATCC 13028</strain>
    </source>
</reference>
<reference evidence="6 8" key="1">
    <citation type="submission" date="2018-04" db="EMBL/GenBank/DDBJ databases">
        <title>Brenneria corticis sp.nov.</title>
        <authorList>
            <person name="Li Y."/>
        </authorList>
    </citation>
    <scope>NUCLEOTIDE SEQUENCE [LARGE SCALE GENOMIC DNA]</scope>
    <source>
        <strain evidence="6 8">LMG 2694</strain>
    </source>
</reference>
<dbReference type="Pfam" id="PF13458">
    <property type="entry name" value="Peripla_BP_6"/>
    <property type="match status" value="1"/>
</dbReference>
<dbReference type="CDD" id="cd06356">
    <property type="entry name" value="PBP1_amide_urea_BP-like"/>
    <property type="match status" value="1"/>
</dbReference>
<dbReference type="SUPFAM" id="SSF53822">
    <property type="entry name" value="Periplasmic binding protein-like I"/>
    <property type="match status" value="1"/>
</dbReference>
<evidence type="ECO:0000256" key="4">
    <source>
        <dbReference type="ARBA" id="ARBA00022970"/>
    </source>
</evidence>
<comment type="similarity">
    <text evidence="1">Belongs to the leucine-binding protein family.</text>
</comment>
<evidence type="ECO:0000256" key="2">
    <source>
        <dbReference type="ARBA" id="ARBA00022448"/>
    </source>
</evidence>
<dbReference type="Proteomes" id="UP000295985">
    <property type="component" value="Unassembled WGS sequence"/>
</dbReference>
<evidence type="ECO:0000313" key="6">
    <source>
        <dbReference type="EMBL" id="PWC23217.1"/>
    </source>
</evidence>
<dbReference type="PRINTS" id="PR00337">
    <property type="entry name" value="LEUILEVALBP"/>
</dbReference>
<sequence length="409" mass="44702">MAISRRKLLQGSIMTLAASTFIGRSQAAEPIKVAAIFDQSGGLDIYGQPVMDCVELAISDLNSQGGLLGRQIELIKYDPQSNIQYYTQFATQAATRDRVVAVFGGVTSASREAIRPLLRRYRTLYFYPSLYEGGVCDRNSFSIGTTPAQTVARIVPYAVNLWGKKIYVIAADYNFGHISTDWVKKYATEAGGSVIASDFFPLDVTEFGATIKKIQDAKPDMVFSLLVGGNHISFFRQWAAAGMVGKIPIASSDFGVGNEHRILTPQESEGILAAYAYFQELDTPSNQQFLQRLKSKFGNRAPYINETAIDGWYAVMHWANGVRMANSTERMAVTEALEKGSVVDGPGGVSKLDAATHHFTVDIHLGQVRDGAWKVLESYPQQPPADTAAVCNLITNPNDNQQYVIKAGG</sequence>
<evidence type="ECO:0000256" key="1">
    <source>
        <dbReference type="ARBA" id="ARBA00010062"/>
    </source>
</evidence>
<evidence type="ECO:0000313" key="9">
    <source>
        <dbReference type="Proteomes" id="UP000303847"/>
    </source>
</evidence>
<dbReference type="InterPro" id="IPR000709">
    <property type="entry name" value="Leu_Ile_Val-bd"/>
</dbReference>
<dbReference type="PROSITE" id="PS51318">
    <property type="entry name" value="TAT"/>
    <property type="match status" value="1"/>
</dbReference>